<dbReference type="STRING" id="265072.Mfla_0603"/>
<dbReference type="NCBIfam" id="TIGR01863">
    <property type="entry name" value="cas_Csd1"/>
    <property type="match status" value="1"/>
</dbReference>
<protein>
    <submittedName>
        <fullName evidence="1">CRISPR-associated protein, Csd1 family</fullName>
    </submittedName>
</protein>
<gene>
    <name evidence="1" type="ordered locus">Mfla_0603</name>
</gene>
<dbReference type="OrthoDB" id="9778918at2"/>
<dbReference type="Proteomes" id="UP000002440">
    <property type="component" value="Chromosome"/>
</dbReference>
<organism evidence="1 2">
    <name type="scientific">Methylobacillus flagellatus (strain ATCC 51484 / DSM 6875 / VKM B-1610 / KT)</name>
    <dbReference type="NCBI Taxonomy" id="265072"/>
    <lineage>
        <taxon>Bacteria</taxon>
        <taxon>Pseudomonadati</taxon>
        <taxon>Pseudomonadota</taxon>
        <taxon>Betaproteobacteria</taxon>
        <taxon>Nitrosomonadales</taxon>
        <taxon>Methylophilaceae</taxon>
        <taxon>Methylobacillus</taxon>
    </lineage>
</organism>
<dbReference type="CDD" id="cd09757">
    <property type="entry name" value="Cas8c_I-C"/>
    <property type="match status" value="1"/>
</dbReference>
<dbReference type="HOGENOM" id="CLU_031037_0_0_4"/>
<dbReference type="EMBL" id="CP000284">
    <property type="protein sequence ID" value="ABE48873.1"/>
    <property type="molecule type" value="Genomic_DNA"/>
</dbReference>
<dbReference type="Pfam" id="PF09709">
    <property type="entry name" value="Cas_Csd1"/>
    <property type="match status" value="1"/>
</dbReference>
<accession>Q1H3R4</accession>
<keyword evidence="2" id="KW-1185">Reference proteome</keyword>
<dbReference type="InterPro" id="IPR010144">
    <property type="entry name" value="CRISPR-assoc_prot_Csd1-typ"/>
</dbReference>
<evidence type="ECO:0000313" key="2">
    <source>
        <dbReference type="Proteomes" id="UP000002440"/>
    </source>
</evidence>
<name>Q1H3R4_METFK</name>
<sequence length="604" mass="67269">MILSALVGYYQRLLNHPDPNTGQPKVPAYGYSAEKIAYVILLSRDGEVVDVQSNLDTTGKKPVPRLISVPRPEKRTSGIKPNFMWDKTAYVLGVESNKDKSAAKEQPWVVADKTFQAFKQLHLEKLQSVEDVGLQALCKFLQSWQPTEFAQAPFSAEMVDANVVFRLDGDYEFLHEKPETRQIWGAMLVPDDDALIAPCLVTGEASAVARLHPPIKGVYGGQSSGGSIVSFNADAYASYGKVQGENAPVSEAAAFAYTTALNYLLRRDNRQCVSIGDASTVFWAVASDETSAQEAEQFFAACFDRPVDDAEEQARIRPFLEKISHGRPLAECNPGVDLQTRFYILGLAPNAARISIRYWMDTTFGELAEHVAQHFRDMQLEPCAWREPPSIWRLLIQTAAQGKSENIPPQLAGELMRSIVTGQRYPRMLLSQLTQRVRVDGDVTGLRAALIKAVLQRDYRKRLIQEEVPVGLDRDNKNVAYLLGRLFAVIERIQEATLGDVNSSVVDKYYGSASSIPFSVFPRLLAGSQNHLAKLRRDKHGYAVLLGRDMGEIVDGLGGTFPKHFSMEDQGRFAIGYYQQKQHYFTTRGSKNEKVLEADAVPED</sequence>
<proteinExistence type="predicted"/>
<dbReference type="eggNOG" id="ENOG502Z7WH">
    <property type="taxonomic scope" value="Bacteria"/>
</dbReference>
<reference evidence="1 2" key="1">
    <citation type="submission" date="2006-03" db="EMBL/GenBank/DDBJ databases">
        <title>Complete sequence of Methylobacillus flagellatus KT.</title>
        <authorList>
            <consortium name="US DOE Joint Genome Institute"/>
            <person name="Copeland A."/>
            <person name="Lucas S."/>
            <person name="Lapidus A."/>
            <person name="Barry K."/>
            <person name="Detter J.C."/>
            <person name="Glavina del Rio T."/>
            <person name="Hammon N."/>
            <person name="Israni S."/>
            <person name="Dalin E."/>
            <person name="Tice H."/>
            <person name="Pitluck S."/>
            <person name="Brettin T."/>
            <person name="Bruce D."/>
            <person name="Han C."/>
            <person name="Tapia R."/>
            <person name="Saunders E."/>
            <person name="Gilna P."/>
            <person name="Schmutz J."/>
            <person name="Larimer F."/>
            <person name="Land M."/>
            <person name="Kyrpides N."/>
            <person name="Anderson I."/>
            <person name="Richardson P."/>
        </authorList>
    </citation>
    <scope>NUCLEOTIDE SEQUENCE [LARGE SCALE GENOMIC DNA]</scope>
    <source>
        <strain evidence="2">KT / ATCC 51484 / DSM 6875</strain>
    </source>
</reference>
<dbReference type="AlphaFoldDB" id="Q1H3R4"/>
<dbReference type="RefSeq" id="WP_011478970.1">
    <property type="nucleotide sequence ID" value="NC_007947.1"/>
</dbReference>
<dbReference type="KEGG" id="mfa:Mfla_0603"/>
<evidence type="ECO:0000313" key="1">
    <source>
        <dbReference type="EMBL" id="ABE48873.1"/>
    </source>
</evidence>